<name>A0A5P1F517_ASPOF</name>
<evidence type="ECO:0000313" key="2">
    <source>
        <dbReference type="EMBL" id="ONK72833.1"/>
    </source>
</evidence>
<gene>
    <name evidence="2" type="ORF">A4U43_C04F23700</name>
</gene>
<evidence type="ECO:0000256" key="1">
    <source>
        <dbReference type="SAM" id="MobiDB-lite"/>
    </source>
</evidence>
<protein>
    <submittedName>
        <fullName evidence="2">Uncharacterized protein</fullName>
    </submittedName>
</protein>
<sequence>MSPYRSDEGESSEGAGEEPAAVVPLMEWGTKALVMPEPSVDAGALGQEAPASVDAAILPPEALVDQEK</sequence>
<feature type="region of interest" description="Disordered" evidence="1">
    <location>
        <begin position="1"/>
        <end position="22"/>
    </location>
</feature>
<accession>A0A5P1F517</accession>
<keyword evidence="3" id="KW-1185">Reference proteome</keyword>
<dbReference type="Gramene" id="ONK72833">
    <property type="protein sequence ID" value="ONK72833"/>
    <property type="gene ID" value="A4U43_C04F23700"/>
</dbReference>
<feature type="compositionally biased region" description="Low complexity" evidence="1">
    <location>
        <begin position="12"/>
        <end position="22"/>
    </location>
</feature>
<reference evidence="3" key="1">
    <citation type="journal article" date="2017" name="Nat. Commun.">
        <title>The asparagus genome sheds light on the origin and evolution of a young Y chromosome.</title>
        <authorList>
            <person name="Harkess A."/>
            <person name="Zhou J."/>
            <person name="Xu C."/>
            <person name="Bowers J.E."/>
            <person name="Van der Hulst R."/>
            <person name="Ayyampalayam S."/>
            <person name="Mercati F."/>
            <person name="Riccardi P."/>
            <person name="McKain M.R."/>
            <person name="Kakrana A."/>
            <person name="Tang H."/>
            <person name="Ray J."/>
            <person name="Groenendijk J."/>
            <person name="Arikit S."/>
            <person name="Mathioni S.M."/>
            <person name="Nakano M."/>
            <person name="Shan H."/>
            <person name="Telgmann-Rauber A."/>
            <person name="Kanno A."/>
            <person name="Yue Z."/>
            <person name="Chen H."/>
            <person name="Li W."/>
            <person name="Chen Y."/>
            <person name="Xu X."/>
            <person name="Zhang Y."/>
            <person name="Luo S."/>
            <person name="Chen H."/>
            <person name="Gao J."/>
            <person name="Mao Z."/>
            <person name="Pires J.C."/>
            <person name="Luo M."/>
            <person name="Kudrna D."/>
            <person name="Wing R.A."/>
            <person name="Meyers B.C."/>
            <person name="Yi K."/>
            <person name="Kong H."/>
            <person name="Lavrijsen P."/>
            <person name="Sunseri F."/>
            <person name="Falavigna A."/>
            <person name="Ye Y."/>
            <person name="Leebens-Mack J.H."/>
            <person name="Chen G."/>
        </authorList>
    </citation>
    <scope>NUCLEOTIDE SEQUENCE [LARGE SCALE GENOMIC DNA]</scope>
    <source>
        <strain evidence="3">cv. DH0086</strain>
    </source>
</reference>
<organism evidence="2 3">
    <name type="scientific">Asparagus officinalis</name>
    <name type="common">Garden asparagus</name>
    <dbReference type="NCBI Taxonomy" id="4686"/>
    <lineage>
        <taxon>Eukaryota</taxon>
        <taxon>Viridiplantae</taxon>
        <taxon>Streptophyta</taxon>
        <taxon>Embryophyta</taxon>
        <taxon>Tracheophyta</taxon>
        <taxon>Spermatophyta</taxon>
        <taxon>Magnoliopsida</taxon>
        <taxon>Liliopsida</taxon>
        <taxon>Asparagales</taxon>
        <taxon>Asparagaceae</taxon>
        <taxon>Asparagoideae</taxon>
        <taxon>Asparagus</taxon>
    </lineage>
</organism>
<dbReference type="Proteomes" id="UP000243459">
    <property type="component" value="Chromosome 4"/>
</dbReference>
<dbReference type="EMBL" id="CM007384">
    <property type="protein sequence ID" value="ONK72833.1"/>
    <property type="molecule type" value="Genomic_DNA"/>
</dbReference>
<proteinExistence type="predicted"/>
<dbReference type="AlphaFoldDB" id="A0A5P1F517"/>
<evidence type="ECO:0000313" key="3">
    <source>
        <dbReference type="Proteomes" id="UP000243459"/>
    </source>
</evidence>